<dbReference type="Gene3D" id="3.40.630.30">
    <property type="match status" value="1"/>
</dbReference>
<evidence type="ECO:0000259" key="3">
    <source>
        <dbReference type="PROSITE" id="PS51186"/>
    </source>
</evidence>
<comment type="caution">
    <text evidence="4">The sequence shown here is derived from an EMBL/GenBank/DDBJ whole genome shotgun (WGS) entry which is preliminary data.</text>
</comment>
<protein>
    <submittedName>
        <fullName evidence="4">GNAT family N-acetyltransferase</fullName>
    </submittedName>
</protein>
<dbReference type="SUPFAM" id="SSF55729">
    <property type="entry name" value="Acyl-CoA N-acyltransferases (Nat)"/>
    <property type="match status" value="1"/>
</dbReference>
<proteinExistence type="predicted"/>
<dbReference type="InterPro" id="IPR000182">
    <property type="entry name" value="GNAT_dom"/>
</dbReference>
<accession>A0ABX1RHE7</accession>
<dbReference type="PANTHER" id="PTHR43877:SF2">
    <property type="entry name" value="AMINOALKYLPHOSPHONATE N-ACETYLTRANSFERASE-RELATED"/>
    <property type="match status" value="1"/>
</dbReference>
<keyword evidence="2" id="KW-0012">Acyltransferase</keyword>
<sequence>MAEERGEIYGFIAAWVSEDGVGIIEDVFVRPDARGAGLATQMLRFAVAHARSRGAGPILIGSDVDDTPKNLYARFGFRPVTVVRSYVHEARAARLQ</sequence>
<keyword evidence="5" id="KW-1185">Reference proteome</keyword>
<name>A0ABX1RHE7_9PSEU</name>
<dbReference type="InterPro" id="IPR016181">
    <property type="entry name" value="Acyl_CoA_acyltransferase"/>
</dbReference>
<feature type="domain" description="N-acetyltransferase" evidence="3">
    <location>
        <begin position="1"/>
        <end position="96"/>
    </location>
</feature>
<organism evidence="4 5">
    <name type="scientific">Pseudonocardia xinjiangensis</name>
    <dbReference type="NCBI Taxonomy" id="75289"/>
    <lineage>
        <taxon>Bacteria</taxon>
        <taxon>Bacillati</taxon>
        <taxon>Actinomycetota</taxon>
        <taxon>Actinomycetes</taxon>
        <taxon>Pseudonocardiales</taxon>
        <taxon>Pseudonocardiaceae</taxon>
        <taxon>Pseudonocardia</taxon>
    </lineage>
</organism>
<reference evidence="4 5" key="1">
    <citation type="submission" date="2020-04" db="EMBL/GenBank/DDBJ databases">
        <authorList>
            <person name="Klaysubun C."/>
            <person name="Duangmal K."/>
            <person name="Lipun K."/>
        </authorList>
    </citation>
    <scope>NUCLEOTIDE SEQUENCE [LARGE SCALE GENOMIC DNA]</scope>
    <source>
        <strain evidence="4 5">JCM 11839</strain>
    </source>
</reference>
<evidence type="ECO:0000313" key="5">
    <source>
        <dbReference type="Proteomes" id="UP001296706"/>
    </source>
</evidence>
<dbReference type="PANTHER" id="PTHR43877">
    <property type="entry name" value="AMINOALKYLPHOSPHONATE N-ACETYLTRANSFERASE-RELATED-RELATED"/>
    <property type="match status" value="1"/>
</dbReference>
<evidence type="ECO:0000256" key="1">
    <source>
        <dbReference type="ARBA" id="ARBA00022679"/>
    </source>
</evidence>
<dbReference type="EMBL" id="JAAXKY010000079">
    <property type="protein sequence ID" value="NMH79818.1"/>
    <property type="molecule type" value="Genomic_DNA"/>
</dbReference>
<evidence type="ECO:0000313" key="4">
    <source>
        <dbReference type="EMBL" id="NMH79818.1"/>
    </source>
</evidence>
<gene>
    <name evidence="4" type="ORF">HF577_22335</name>
</gene>
<dbReference type="CDD" id="cd04301">
    <property type="entry name" value="NAT_SF"/>
    <property type="match status" value="1"/>
</dbReference>
<dbReference type="Pfam" id="PF13508">
    <property type="entry name" value="Acetyltransf_7"/>
    <property type="match status" value="1"/>
</dbReference>
<dbReference type="InterPro" id="IPR050832">
    <property type="entry name" value="Bact_Acetyltransf"/>
</dbReference>
<dbReference type="PROSITE" id="PS51186">
    <property type="entry name" value="GNAT"/>
    <property type="match status" value="1"/>
</dbReference>
<keyword evidence="1" id="KW-0808">Transferase</keyword>
<dbReference type="Proteomes" id="UP001296706">
    <property type="component" value="Unassembled WGS sequence"/>
</dbReference>
<evidence type="ECO:0000256" key="2">
    <source>
        <dbReference type="ARBA" id="ARBA00023315"/>
    </source>
</evidence>